<evidence type="ECO:0000313" key="1">
    <source>
        <dbReference type="EMBL" id="KAI8547258.1"/>
    </source>
</evidence>
<gene>
    <name evidence="1" type="ORF">RHMOL_Rhmol07G0180600</name>
</gene>
<organism evidence="1 2">
    <name type="scientific">Rhododendron molle</name>
    <name type="common">Chinese azalea</name>
    <name type="synonym">Azalea mollis</name>
    <dbReference type="NCBI Taxonomy" id="49168"/>
    <lineage>
        <taxon>Eukaryota</taxon>
        <taxon>Viridiplantae</taxon>
        <taxon>Streptophyta</taxon>
        <taxon>Embryophyta</taxon>
        <taxon>Tracheophyta</taxon>
        <taxon>Spermatophyta</taxon>
        <taxon>Magnoliopsida</taxon>
        <taxon>eudicotyledons</taxon>
        <taxon>Gunneridae</taxon>
        <taxon>Pentapetalae</taxon>
        <taxon>asterids</taxon>
        <taxon>Ericales</taxon>
        <taxon>Ericaceae</taxon>
        <taxon>Ericoideae</taxon>
        <taxon>Rhodoreae</taxon>
        <taxon>Rhododendron</taxon>
    </lineage>
</organism>
<proteinExistence type="predicted"/>
<dbReference type="Proteomes" id="UP001062846">
    <property type="component" value="Chromosome 7"/>
</dbReference>
<name>A0ACC0N3W7_RHOML</name>
<dbReference type="EMBL" id="CM046394">
    <property type="protein sequence ID" value="KAI8547258.1"/>
    <property type="molecule type" value="Genomic_DNA"/>
</dbReference>
<reference evidence="1" key="1">
    <citation type="submission" date="2022-02" db="EMBL/GenBank/DDBJ databases">
        <title>Plant Genome Project.</title>
        <authorList>
            <person name="Zhang R.-G."/>
        </authorList>
    </citation>
    <scope>NUCLEOTIDE SEQUENCE</scope>
    <source>
        <strain evidence="1">AT1</strain>
    </source>
</reference>
<accession>A0ACC0N3W7</accession>
<sequence>MVVSADEVQAITSIPISLFSREDVLVWHFSSNGVYSVKSGYRVAFHNLAPPSNHPFSSFIPDRNMWAAIWKLDIPHKMRHFWWRACSNSLATKENLVRRKCGVSKGCPICGVVDESIEHVIFDCEWVRAVWFGCNVYLNLNQENSSSIQNGRHKLWKI</sequence>
<evidence type="ECO:0000313" key="2">
    <source>
        <dbReference type="Proteomes" id="UP001062846"/>
    </source>
</evidence>
<protein>
    <submittedName>
        <fullName evidence="1">Uncharacterized protein</fullName>
    </submittedName>
</protein>
<keyword evidence="2" id="KW-1185">Reference proteome</keyword>
<comment type="caution">
    <text evidence="1">The sequence shown here is derived from an EMBL/GenBank/DDBJ whole genome shotgun (WGS) entry which is preliminary data.</text>
</comment>